<feature type="transmembrane region" description="Helical" evidence="1">
    <location>
        <begin position="351"/>
        <end position="370"/>
    </location>
</feature>
<feature type="transmembrane region" description="Helical" evidence="1">
    <location>
        <begin position="376"/>
        <end position="409"/>
    </location>
</feature>
<gene>
    <name evidence="2" type="ORF">KH389_19800</name>
</gene>
<dbReference type="GeneID" id="87482520"/>
<dbReference type="EMBL" id="CP074676">
    <property type="protein sequence ID" value="QVL17617.1"/>
    <property type="molecule type" value="Genomic_DNA"/>
</dbReference>
<keyword evidence="1" id="KW-0812">Transmembrane</keyword>
<feature type="transmembrane region" description="Helical" evidence="1">
    <location>
        <begin position="320"/>
        <end position="339"/>
    </location>
</feature>
<proteinExistence type="predicted"/>
<dbReference type="Proteomes" id="UP000678154">
    <property type="component" value="Chromosome"/>
</dbReference>
<sequence length="414" mass="46987">MEINNYREKKVLPVWLVALMLILPQVGISLNGFFIDAYRLLLALLFLDFFICLTLSKKLLISGRLLIFWSSFFLSVMLPFFIQSQLNEVGDFFAHITNLEGRSDPNLTFGDASYVRRDFFGMLGLKFFSVVVLGFLLSFYISKLSVSSALKFSRSVVFSAVCFQAFYMVLYFFGVLDSFANIFMIGATASQFDGGVSNRLGFYRFPGGFSEPSFMAVVIFGAVFSYYYIASRNDIRVSFFSRVSLALMCFFLFATTISMMTMFVFVFSFFFIFWSSIRKSSIEISCFVFVVVAFLLQFFSMMFSYDFIPQGLESIAVRQLMVTALSDLSVNALLFGYAFSEVYNFPFVTNLILQLGCVGTLGILFSFFCFSDGKWILLSCFVLILSVSPNLSYSYLYVFLGCLVGSLLVKSSHR</sequence>
<keyword evidence="1" id="KW-1133">Transmembrane helix</keyword>
<protein>
    <submittedName>
        <fullName evidence="2">Uncharacterized protein</fullName>
    </submittedName>
</protein>
<dbReference type="RefSeq" id="WP_213606096.1">
    <property type="nucleotide sequence ID" value="NZ_CP074676.1"/>
</dbReference>
<keyword evidence="1" id="KW-0472">Membrane</keyword>
<reference evidence="2 3" key="1">
    <citation type="journal article" date="2016" name="J. Hazard. Mater.">
        <title>A newly isolated Pseudomonas putida S-1 strain for batch-mode-propanethiol degradation and continuous treatment of propanethiol-containing waste gas.</title>
        <authorList>
            <person name="Chen D.Z."/>
            <person name="Sun Y.M."/>
            <person name="Han L.M."/>
            <person name="Chen J."/>
            <person name="Ye J.X."/>
            <person name="Chen J.M."/>
        </authorList>
    </citation>
    <scope>NUCLEOTIDE SEQUENCE [LARGE SCALE GENOMIC DNA]</scope>
    <source>
        <strain evidence="2 3">S-1</strain>
    </source>
</reference>
<name>A0ABX8DMS9_9PSED</name>
<feature type="transmembrane region" description="Helical" evidence="1">
    <location>
        <begin position="286"/>
        <end position="308"/>
    </location>
</feature>
<evidence type="ECO:0000256" key="1">
    <source>
        <dbReference type="SAM" id="Phobius"/>
    </source>
</evidence>
<feature type="transmembrane region" description="Helical" evidence="1">
    <location>
        <begin position="250"/>
        <end position="274"/>
    </location>
</feature>
<evidence type="ECO:0000313" key="2">
    <source>
        <dbReference type="EMBL" id="QVL17617.1"/>
    </source>
</evidence>
<feature type="transmembrane region" description="Helical" evidence="1">
    <location>
        <begin position="152"/>
        <end position="173"/>
    </location>
</feature>
<feature type="transmembrane region" description="Helical" evidence="1">
    <location>
        <begin position="12"/>
        <end position="31"/>
    </location>
</feature>
<feature type="transmembrane region" description="Helical" evidence="1">
    <location>
        <begin position="37"/>
        <end position="56"/>
    </location>
</feature>
<feature type="transmembrane region" description="Helical" evidence="1">
    <location>
        <begin position="63"/>
        <end position="82"/>
    </location>
</feature>
<accession>A0ABX8DMS9</accession>
<organism evidence="2 3">
    <name type="scientific">Pseudomonas qingdaonensis</name>
    <dbReference type="NCBI Taxonomy" id="2056231"/>
    <lineage>
        <taxon>Bacteria</taxon>
        <taxon>Pseudomonadati</taxon>
        <taxon>Pseudomonadota</taxon>
        <taxon>Gammaproteobacteria</taxon>
        <taxon>Pseudomonadales</taxon>
        <taxon>Pseudomonadaceae</taxon>
        <taxon>Pseudomonas</taxon>
    </lineage>
</organism>
<feature type="transmembrane region" description="Helical" evidence="1">
    <location>
        <begin position="213"/>
        <end position="230"/>
    </location>
</feature>
<evidence type="ECO:0000313" key="3">
    <source>
        <dbReference type="Proteomes" id="UP000678154"/>
    </source>
</evidence>
<feature type="transmembrane region" description="Helical" evidence="1">
    <location>
        <begin position="119"/>
        <end position="140"/>
    </location>
</feature>
<keyword evidence="3" id="KW-1185">Reference proteome</keyword>